<name>A0ABU7KWR5_9ACTN</name>
<dbReference type="Proteomes" id="UP001348641">
    <property type="component" value="Unassembled WGS sequence"/>
</dbReference>
<dbReference type="Pfam" id="PF05960">
    <property type="entry name" value="DUF885"/>
    <property type="match status" value="1"/>
</dbReference>
<gene>
    <name evidence="1" type="ORF">Q8A49_24730</name>
</gene>
<sequence length="571" mass="61579">MAIDRLADELMDALLDTDPVRASLLGVRDREDRLGDHTEAGEQASTARIADVAARAAEVEPDGLGADDRVTRAVLLQQAGAELDRVAARGVEYTVSDSFFDPAVGTLSRLAMVGITRPEHAEGYLARLAGLPNLLDTIAERLRAGVAAGRTPVRRSAEAAVSHLTRYLATPEEDPLHRPGPVADGSAAAAFRAERDRLLSDAVSPALARHRDTLAAEAVPHGRPDTRAGLCWLPDGEGHYARLLRGHTTTGHTPEELHSAGLDALEGLTAEFAPVGMRVFGTGEPGEILDRLRTDPAMRWRDAAELLGAARAAVRRAERAAPGWFGRLPSRGCAVEAVPTAEAPGAPVAYYMPPAMDGSRPGTYFANTHEADRRDRYSAEAIAFHEAVPGHHFQLALAQELSGLPLLRRLASVTAFDEGWGLYSERLADEMGLYGDDLSRLGMLGEDSLRACRLVVDTGLHARGWSRRQAVDFMAAHTAAPRMEIVSEVDRYISSPGRAPAYMVGRWEIQRIRAEAETALGDRFDIRAFHDVVLGSGPLPLGVLDDVVRAWTADRSRPGPRRDAPGAGLRR</sequence>
<dbReference type="EMBL" id="JAUUCC010000080">
    <property type="protein sequence ID" value="MEE2053709.1"/>
    <property type="molecule type" value="Genomic_DNA"/>
</dbReference>
<dbReference type="PANTHER" id="PTHR33361">
    <property type="entry name" value="GLR0591 PROTEIN"/>
    <property type="match status" value="1"/>
</dbReference>
<evidence type="ECO:0000313" key="2">
    <source>
        <dbReference type="Proteomes" id="UP001348641"/>
    </source>
</evidence>
<proteinExistence type="predicted"/>
<organism evidence="1 2">
    <name type="scientific">Nocardiopsis tropica</name>
    <dbReference type="NCBI Taxonomy" id="109330"/>
    <lineage>
        <taxon>Bacteria</taxon>
        <taxon>Bacillati</taxon>
        <taxon>Actinomycetota</taxon>
        <taxon>Actinomycetes</taxon>
        <taxon>Streptosporangiales</taxon>
        <taxon>Nocardiopsidaceae</taxon>
        <taxon>Nocardiopsis</taxon>
    </lineage>
</organism>
<dbReference type="InterPro" id="IPR010281">
    <property type="entry name" value="DUF885"/>
</dbReference>
<protein>
    <submittedName>
        <fullName evidence="1">DUF885 domain-containing protein</fullName>
    </submittedName>
</protein>
<dbReference type="PANTHER" id="PTHR33361:SF2">
    <property type="entry name" value="DUF885 DOMAIN-CONTAINING PROTEIN"/>
    <property type="match status" value="1"/>
</dbReference>
<comment type="caution">
    <text evidence="1">The sequence shown here is derived from an EMBL/GenBank/DDBJ whole genome shotgun (WGS) entry which is preliminary data.</text>
</comment>
<dbReference type="RefSeq" id="WP_330160638.1">
    <property type="nucleotide sequence ID" value="NZ_BAAAJA010000008.1"/>
</dbReference>
<evidence type="ECO:0000313" key="1">
    <source>
        <dbReference type="EMBL" id="MEE2053709.1"/>
    </source>
</evidence>
<accession>A0ABU7KWR5</accession>
<reference evidence="1 2" key="1">
    <citation type="submission" date="2023-07" db="EMBL/GenBank/DDBJ databases">
        <authorList>
            <person name="Girao M."/>
            <person name="Carvalho M.F."/>
        </authorList>
    </citation>
    <scope>NUCLEOTIDE SEQUENCE [LARGE SCALE GENOMIC DNA]</scope>
    <source>
        <strain evidence="1 2">66/93</strain>
    </source>
</reference>